<dbReference type="EMBL" id="WSZM01000190">
    <property type="protein sequence ID" value="KAF4038684.1"/>
    <property type="molecule type" value="Genomic_DNA"/>
</dbReference>
<dbReference type="AlphaFoldDB" id="A0A833T8M6"/>
<keyword evidence="3" id="KW-1185">Reference proteome</keyword>
<name>A0A833T8M6_PHYIN</name>
<comment type="caution">
    <text evidence="2">The sequence shown here is derived from an EMBL/GenBank/DDBJ whole genome shotgun (WGS) entry which is preliminary data.</text>
</comment>
<evidence type="ECO:0000256" key="1">
    <source>
        <dbReference type="SAM" id="Coils"/>
    </source>
</evidence>
<evidence type="ECO:0000313" key="3">
    <source>
        <dbReference type="Proteomes" id="UP000602510"/>
    </source>
</evidence>
<organism evidence="2 3">
    <name type="scientific">Phytophthora infestans</name>
    <name type="common">Potato late blight agent</name>
    <name type="synonym">Botrytis infestans</name>
    <dbReference type="NCBI Taxonomy" id="4787"/>
    <lineage>
        <taxon>Eukaryota</taxon>
        <taxon>Sar</taxon>
        <taxon>Stramenopiles</taxon>
        <taxon>Oomycota</taxon>
        <taxon>Peronosporomycetes</taxon>
        <taxon>Peronosporales</taxon>
        <taxon>Peronosporaceae</taxon>
        <taxon>Phytophthora</taxon>
    </lineage>
</organism>
<gene>
    <name evidence="2" type="ORF">GN244_ATG09212</name>
</gene>
<reference evidence="2" key="1">
    <citation type="submission" date="2020-04" db="EMBL/GenBank/DDBJ databases">
        <title>Hybrid Assembly of Korean Phytophthora infestans isolates.</title>
        <authorList>
            <person name="Prokchorchik M."/>
            <person name="Lee Y."/>
            <person name="Seo J."/>
            <person name="Cho J.-H."/>
            <person name="Park Y.-E."/>
            <person name="Jang D.-C."/>
            <person name="Im J.-S."/>
            <person name="Choi J.-G."/>
            <person name="Park H.-J."/>
            <person name="Lee G.-B."/>
            <person name="Lee Y.-G."/>
            <person name="Hong S.-Y."/>
            <person name="Cho K."/>
            <person name="Sohn K.H."/>
        </authorList>
    </citation>
    <scope>NUCLEOTIDE SEQUENCE</scope>
    <source>
        <strain evidence="2">KR_1_A1</strain>
    </source>
</reference>
<accession>A0A833T8M6</accession>
<sequence>MSILYFIYFRHFDTDELAATGNGGRSHRSDGYRRAAISESNARQKQKMLALQNALDQANDDLTTFRDKNCRFLDEQEAALTCPISYELFENPVVEPPLSNVPRARGTNTFKPRRCQFGRDLSKALPSDTVHGERQQEAPAEQPMIDLSAQVDVLTTKSWPVTTPLSPSISLKPQLQLLQTKILIKTQEKSSRFQL</sequence>
<feature type="coiled-coil region" evidence="1">
    <location>
        <begin position="41"/>
        <end position="68"/>
    </location>
</feature>
<protein>
    <submittedName>
        <fullName evidence="2">Uncharacterized protein</fullName>
    </submittedName>
</protein>
<evidence type="ECO:0000313" key="2">
    <source>
        <dbReference type="EMBL" id="KAF4038684.1"/>
    </source>
</evidence>
<proteinExistence type="predicted"/>
<keyword evidence="1" id="KW-0175">Coiled coil</keyword>
<dbReference type="Proteomes" id="UP000602510">
    <property type="component" value="Unassembled WGS sequence"/>
</dbReference>